<dbReference type="InterPro" id="IPR008928">
    <property type="entry name" value="6-hairpin_glycosidase_sf"/>
</dbReference>
<dbReference type="RefSeq" id="WP_211629395.1">
    <property type="nucleotide sequence ID" value="NZ_CP073100.1"/>
</dbReference>
<dbReference type="AlphaFoldDB" id="A0A975IXQ6"/>
<dbReference type="KEGG" id="lamb:KBB96_10670"/>
<dbReference type="EMBL" id="CP073100">
    <property type="protein sequence ID" value="QUE49334.1"/>
    <property type="molecule type" value="Genomic_DNA"/>
</dbReference>
<reference evidence="1" key="1">
    <citation type="submission" date="2021-04" db="EMBL/GenBank/DDBJ databases">
        <title>Luteolibacter sp. 32A isolated from the skin of an Anderson's salamander (Ambystoma andersonii).</title>
        <authorList>
            <person name="Spergser J."/>
            <person name="Busse H.-J."/>
        </authorList>
    </citation>
    <scope>NUCLEOTIDE SEQUENCE</scope>
    <source>
        <strain evidence="1">32A</strain>
    </source>
</reference>
<dbReference type="Proteomes" id="UP000676169">
    <property type="component" value="Chromosome"/>
</dbReference>
<protein>
    <recommendedName>
        <fullName evidence="3">Glycosyl hydrolase family 76</fullName>
    </recommendedName>
</protein>
<dbReference type="Gene3D" id="1.50.10.20">
    <property type="match status" value="1"/>
</dbReference>
<proteinExistence type="predicted"/>
<organism evidence="1 2">
    <name type="scientific">Luteolibacter ambystomatis</name>
    <dbReference type="NCBI Taxonomy" id="2824561"/>
    <lineage>
        <taxon>Bacteria</taxon>
        <taxon>Pseudomonadati</taxon>
        <taxon>Verrucomicrobiota</taxon>
        <taxon>Verrucomicrobiia</taxon>
        <taxon>Verrucomicrobiales</taxon>
        <taxon>Verrucomicrobiaceae</taxon>
        <taxon>Luteolibacter</taxon>
    </lineage>
</organism>
<dbReference type="InterPro" id="IPR053169">
    <property type="entry name" value="MUG_Protein"/>
</dbReference>
<gene>
    <name evidence="1" type="ORF">KBB96_10670</name>
</gene>
<accession>A0A975IXQ6</accession>
<dbReference type="InterPro" id="IPR005198">
    <property type="entry name" value="Glyco_hydro_76"/>
</dbReference>
<keyword evidence="2" id="KW-1185">Reference proteome</keyword>
<dbReference type="PANTHER" id="PTHR47791">
    <property type="entry name" value="MEIOTICALLY UP-REGULATED GENE 191 PROTEIN"/>
    <property type="match status" value="1"/>
</dbReference>
<evidence type="ECO:0000313" key="2">
    <source>
        <dbReference type="Proteomes" id="UP000676169"/>
    </source>
</evidence>
<evidence type="ECO:0000313" key="1">
    <source>
        <dbReference type="EMBL" id="QUE49334.1"/>
    </source>
</evidence>
<evidence type="ECO:0008006" key="3">
    <source>
        <dbReference type="Google" id="ProtNLM"/>
    </source>
</evidence>
<dbReference type="SUPFAM" id="SSF48208">
    <property type="entry name" value="Six-hairpin glycosidases"/>
    <property type="match status" value="1"/>
</dbReference>
<sequence>MKYPEPISRRNSLKTIGLGWMALQCPTLLQAQTKQPAPSRAREVTDWLDRYWDDKREIYMDKADKKNPTAIWAGGILFSTLVAAARHDKQRFQPMMNHYFKGLEAYWDPKVKIPGYEPLPTAGNGNDKYYDDNAWMVLTFLEAYEQTGEAKYLRRAKETHDFVLSGWDDQLGGGIWWHERHNDDAKNTCVNAPAALSCFRLSKFSDPKTAEKLIAQGKKIVEWTVKTLQSEDGLFMDHIKVSTGKISRARLTYNTALMLRCFLWLHSYTNDPAHLAEAKRVAKAADSFLDGNGVYRDLQKWSHLMVEADIEMYRHTKDDYYLNRAKKTCTAHYDSWKSAPKPEVIDNASCARELWLLEDLDSPAAVRFWQNSDNPRKS</sequence>
<dbReference type="GO" id="GO:0005975">
    <property type="term" value="P:carbohydrate metabolic process"/>
    <property type="evidence" value="ECO:0007669"/>
    <property type="project" value="InterPro"/>
</dbReference>
<dbReference type="Pfam" id="PF03663">
    <property type="entry name" value="Glyco_hydro_76"/>
    <property type="match status" value="1"/>
</dbReference>
<dbReference type="PANTHER" id="PTHR47791:SF4">
    <property type="entry name" value="(PUTATIVE SECRETED PROTEIN)-RELATED"/>
    <property type="match status" value="1"/>
</dbReference>
<name>A0A975IXQ6_9BACT</name>